<organism evidence="2 3">
    <name type="scientific">Fundulus heteroclitus</name>
    <name type="common">Killifish</name>
    <name type="synonym">Mummichog</name>
    <dbReference type="NCBI Taxonomy" id="8078"/>
    <lineage>
        <taxon>Eukaryota</taxon>
        <taxon>Metazoa</taxon>
        <taxon>Chordata</taxon>
        <taxon>Craniata</taxon>
        <taxon>Vertebrata</taxon>
        <taxon>Euteleostomi</taxon>
        <taxon>Actinopterygii</taxon>
        <taxon>Neopterygii</taxon>
        <taxon>Teleostei</taxon>
        <taxon>Neoteleostei</taxon>
        <taxon>Acanthomorphata</taxon>
        <taxon>Ovalentaria</taxon>
        <taxon>Atherinomorphae</taxon>
        <taxon>Cyprinodontiformes</taxon>
        <taxon>Fundulidae</taxon>
        <taxon>Fundulus</taxon>
    </lineage>
</organism>
<dbReference type="InterPro" id="IPR001007">
    <property type="entry name" value="VWF_dom"/>
</dbReference>
<reference evidence="2" key="1">
    <citation type="submission" date="2025-08" db="UniProtKB">
        <authorList>
            <consortium name="Ensembl"/>
        </authorList>
    </citation>
    <scope>IDENTIFICATION</scope>
</reference>
<dbReference type="Gene3D" id="6.20.200.20">
    <property type="match status" value="3"/>
</dbReference>
<dbReference type="PANTHER" id="PTHR46439">
    <property type="entry name" value="CYSTEINE-RICH MOTOR NEURON 1 PROTEIN"/>
    <property type="match status" value="1"/>
</dbReference>
<dbReference type="InterPro" id="IPR052624">
    <property type="entry name" value="CRIM1"/>
</dbReference>
<dbReference type="Proteomes" id="UP000265000">
    <property type="component" value="Unplaced"/>
</dbReference>
<accession>A0A3Q2T273</accession>
<dbReference type="PROSITE" id="PS50184">
    <property type="entry name" value="VWFC_2"/>
    <property type="match status" value="3"/>
</dbReference>
<dbReference type="GeneTree" id="ENSGT00940000177931"/>
<proteinExistence type="predicted"/>
<dbReference type="PROSITE" id="PS01208">
    <property type="entry name" value="VWFC_1"/>
    <property type="match status" value="2"/>
</dbReference>
<feature type="domain" description="VWFC" evidence="1">
    <location>
        <begin position="29"/>
        <end position="87"/>
    </location>
</feature>
<evidence type="ECO:0000313" key="3">
    <source>
        <dbReference type="Proteomes" id="UP000265000"/>
    </source>
</evidence>
<evidence type="ECO:0000259" key="1">
    <source>
        <dbReference type="PROSITE" id="PS50184"/>
    </source>
</evidence>
<dbReference type="Ensembl" id="ENSFHET00000003116.1">
    <property type="protein sequence ID" value="ENSFHEP00000007863.1"/>
    <property type="gene ID" value="ENSFHEG00000009028.1"/>
</dbReference>
<dbReference type="SMART" id="SM00214">
    <property type="entry name" value="VWC"/>
    <property type="match status" value="3"/>
</dbReference>
<keyword evidence="3" id="KW-1185">Reference proteome</keyword>
<feature type="domain" description="VWFC" evidence="1">
    <location>
        <begin position="84"/>
        <end position="154"/>
    </location>
</feature>
<dbReference type="SUPFAM" id="SSF57603">
    <property type="entry name" value="FnI-like domain"/>
    <property type="match status" value="3"/>
</dbReference>
<dbReference type="STRING" id="8078.ENSFHEP00000007863"/>
<sequence>MLTKHYTGVLFTLTEDCVNMLNAAVLDSDSCMENGNVYSNNDIWKPELCRTCVCDSGLVVCEDDVCEELRDCQMLVFPKGECCPLCSNTALTHTTNSGAENGKVYANTDMWNPEPCRVCVCDKGSIICEDVVCEDIGGCQKTVIPDGECCPVCLTVASTFTPKSCTVEGEVYHHNEIWKPAPCRVCVCDNGVSVCDDVQCEVLANCKKVITPEGECCPVCDSFASAGRMIGETTFTDGRLRSHHFSCI</sequence>
<dbReference type="Pfam" id="PF00093">
    <property type="entry name" value="VWC"/>
    <property type="match status" value="3"/>
</dbReference>
<name>A0A3Q2T273_FUNHE</name>
<reference evidence="2" key="2">
    <citation type="submission" date="2025-09" db="UniProtKB">
        <authorList>
            <consortium name="Ensembl"/>
        </authorList>
    </citation>
    <scope>IDENTIFICATION</scope>
</reference>
<feature type="domain" description="VWFC" evidence="1">
    <location>
        <begin position="163"/>
        <end position="221"/>
    </location>
</feature>
<dbReference type="AlphaFoldDB" id="A0A3Q2T273"/>
<evidence type="ECO:0000313" key="2">
    <source>
        <dbReference type="Ensembl" id="ENSFHEP00000007863.1"/>
    </source>
</evidence>
<protein>
    <recommendedName>
        <fullName evidence="1">VWFC domain-containing protein</fullName>
    </recommendedName>
</protein>